<comment type="caution">
    <text evidence="2">The sequence shown here is derived from an EMBL/GenBank/DDBJ whole genome shotgun (WGS) entry which is preliminary data.</text>
</comment>
<dbReference type="GO" id="GO:0005509">
    <property type="term" value="F:calcium ion binding"/>
    <property type="evidence" value="ECO:0007669"/>
    <property type="project" value="InterPro"/>
</dbReference>
<evidence type="ECO:0000256" key="1">
    <source>
        <dbReference type="SAM" id="SignalP"/>
    </source>
</evidence>
<evidence type="ECO:0000313" key="2">
    <source>
        <dbReference type="EMBL" id="CCH76629.1"/>
    </source>
</evidence>
<name>A0A077LXB3_9MICO</name>
<sequence length="259" mass="26476">MDTNTKRLGSAAALVATSILLAGLAAGAASAVVVPGTPAKDVHVGLDNDTRSNTFIQPPGVTARQDMDRTDVVFGRGNDDLLVGNRGSDTLLGGPGSDILVGGPDHGATPSSDVLDGDLGDDVGIWSPGDGNDVFVGYDGTDTMILGDLATTAGGTLRLTKQLGREVPHVTVDGLPHDGCDLVPVPESEHLGVQYLVRFTVDGVITSTIRLKDVERVLCPSPNAGHGLLATLTDPHPGFHDVDLGTLAGLTRAIVGPQG</sequence>
<protein>
    <recommendedName>
        <fullName evidence="4">Secreted calcium-binding protein</fullName>
    </recommendedName>
</protein>
<dbReference type="Proteomes" id="UP000035721">
    <property type="component" value="Unassembled WGS sequence"/>
</dbReference>
<feature type="signal peptide" evidence="1">
    <location>
        <begin position="1"/>
        <end position="31"/>
    </location>
</feature>
<accession>A0A077LXB3</accession>
<organism evidence="2 3">
    <name type="scientific">Nostocoides japonicum T1-X7</name>
    <dbReference type="NCBI Taxonomy" id="1194083"/>
    <lineage>
        <taxon>Bacteria</taxon>
        <taxon>Bacillati</taxon>
        <taxon>Actinomycetota</taxon>
        <taxon>Actinomycetes</taxon>
        <taxon>Micrococcales</taxon>
        <taxon>Intrasporangiaceae</taxon>
        <taxon>Nostocoides</taxon>
    </lineage>
</organism>
<reference evidence="2 3" key="1">
    <citation type="journal article" date="2013" name="ISME J.">
        <title>A metabolic model for members of the genus Tetrasphaera involved in enhanced biological phosphorus removal.</title>
        <authorList>
            <person name="Kristiansen R."/>
            <person name="Nguyen H.T.T."/>
            <person name="Saunders A.M."/>
            <person name="Nielsen J.L."/>
            <person name="Wimmer R."/>
            <person name="Le V.Q."/>
            <person name="McIlroy S.J."/>
            <person name="Petrovski S."/>
            <person name="Seviour R.J."/>
            <person name="Calteau A."/>
            <person name="Nielsen K.L."/>
            <person name="Nielsen P.H."/>
        </authorList>
    </citation>
    <scope>NUCLEOTIDE SEQUENCE [LARGE SCALE GENOMIC DNA]</scope>
    <source>
        <strain evidence="2 3">T1-X7</strain>
    </source>
</reference>
<dbReference type="Gene3D" id="2.150.10.10">
    <property type="entry name" value="Serralysin-like metalloprotease, C-terminal"/>
    <property type="match status" value="1"/>
</dbReference>
<dbReference type="Pfam" id="PF00353">
    <property type="entry name" value="HemolysinCabind"/>
    <property type="match status" value="2"/>
</dbReference>
<dbReference type="EMBL" id="CAJB01000042">
    <property type="protein sequence ID" value="CCH76629.1"/>
    <property type="molecule type" value="Genomic_DNA"/>
</dbReference>
<proteinExistence type="predicted"/>
<dbReference type="SUPFAM" id="SSF51120">
    <property type="entry name" value="beta-Roll"/>
    <property type="match status" value="1"/>
</dbReference>
<dbReference type="OrthoDB" id="7315305at2"/>
<evidence type="ECO:0000313" key="3">
    <source>
        <dbReference type="Proteomes" id="UP000035721"/>
    </source>
</evidence>
<feature type="chain" id="PRO_5039451996" description="Secreted calcium-binding protein" evidence="1">
    <location>
        <begin position="32"/>
        <end position="259"/>
    </location>
</feature>
<keyword evidence="3" id="KW-1185">Reference proteome</keyword>
<dbReference type="InterPro" id="IPR018511">
    <property type="entry name" value="Hemolysin-typ_Ca-bd_CS"/>
</dbReference>
<dbReference type="InterPro" id="IPR001343">
    <property type="entry name" value="Hemolysn_Ca-bd"/>
</dbReference>
<dbReference type="PRINTS" id="PR00313">
    <property type="entry name" value="CABNDNGRPT"/>
</dbReference>
<dbReference type="InterPro" id="IPR011049">
    <property type="entry name" value="Serralysin-like_metalloprot_C"/>
</dbReference>
<dbReference type="RefSeq" id="WP_048553405.1">
    <property type="nucleotide sequence ID" value="NZ_HF570958.1"/>
</dbReference>
<evidence type="ECO:0008006" key="4">
    <source>
        <dbReference type="Google" id="ProtNLM"/>
    </source>
</evidence>
<gene>
    <name evidence="2" type="ORF">BN12_1360017</name>
</gene>
<dbReference type="STRING" id="1194083.BN12_1360017"/>
<dbReference type="PROSITE" id="PS00330">
    <property type="entry name" value="HEMOLYSIN_CALCIUM"/>
    <property type="match status" value="1"/>
</dbReference>
<dbReference type="AlphaFoldDB" id="A0A077LXB3"/>
<keyword evidence="1" id="KW-0732">Signal</keyword>